<dbReference type="PROSITE" id="PS00455">
    <property type="entry name" value="AMP_BINDING"/>
    <property type="match status" value="2"/>
</dbReference>
<dbReference type="Pfam" id="PF00668">
    <property type="entry name" value="Condensation"/>
    <property type="match status" value="3"/>
</dbReference>
<dbReference type="Gene3D" id="3.40.50.980">
    <property type="match status" value="4"/>
</dbReference>
<dbReference type="Gene3D" id="1.10.1200.10">
    <property type="entry name" value="ACP-like"/>
    <property type="match status" value="3"/>
</dbReference>
<evidence type="ECO:0000256" key="4">
    <source>
        <dbReference type="ARBA" id="ARBA00023194"/>
    </source>
</evidence>
<proteinExistence type="predicted"/>
<keyword evidence="4" id="KW-0045">Antibiotic biosynthesis</keyword>
<dbReference type="InterPro" id="IPR045851">
    <property type="entry name" value="AMP-bd_C_sf"/>
</dbReference>
<accession>A0ABS4CGM2</accession>
<dbReference type="PROSITE" id="PS00012">
    <property type="entry name" value="PHOSPHOPANTETHEINE"/>
    <property type="match status" value="2"/>
</dbReference>
<dbReference type="PROSITE" id="PS50075">
    <property type="entry name" value="CARRIER"/>
    <property type="match status" value="3"/>
</dbReference>
<evidence type="ECO:0000259" key="5">
    <source>
        <dbReference type="PROSITE" id="PS50075"/>
    </source>
</evidence>
<evidence type="ECO:0000313" key="7">
    <source>
        <dbReference type="Proteomes" id="UP000673375"/>
    </source>
</evidence>
<sequence>MSNKKYLKKLNKRIGLNTEKALEVCEKAGVSKNAFFSGVFLLLMCKTKGNKIFSMDLFQHTNYTGSLTGELLENATLVDMLKQMTTSKLEETEEQKAGIRGTVWQTGTANTSDEILCELMIQVEENGHDDLLVQYHYSSELYEEEEMDILHLHFQTLLTAIMEDPKKLVLDYDIVSEKEKKLLAEVNQTDYEFSKDACVHEIIENTVKKFPNKTALVYEGEEITFEEFNRRANCIAALLKKKNIQSGDYVAIMAARGVELICSIFGVLKSGAAYVPMNPIFPIDRLRYMMQDSQAKMILTTGCPEELGEFCPIVDLNDSALYEGDAENPVRQAGPDDTLCLIYTSGTTGMPKSVRINHGAIVNYCEFNAYDFLKLNEHDRVPQFAPITFSTAISEITTTLLSGATLYLLTDEKIKNIPLFNQFLHDIQATMCLLPPIYCDYVQLPDSVRMVETGGSACHKEAAERMVAQGAKYYNAYGLSEGTVVSVWEHQQGEEVKKIPIGKPVANTKVYIMNDNKVNGLYMPGELCVTGMAVSGGYLNLTELNEKRFVANPFGDGKMLKTGDIVQWNHKGELEYVGRSDNQVQIRGMRVELEEIEHSLLKDPAIINVAAISKEDNQRETSIAAFVTSKEQLDIPALKKQLRQRLVDYMIPANIIQLETLPLTVNGKVDRQTLATIPIEESTSFVALETETEKQIAAFFEKIVKAEKVGRQTDFFEAGGHSLRLTRLLNAIEAAFSVRLSVSDIYKHSTVEAIGAQIDAAGEQEIEMIPVAEERAFYPLSSAQKQIYIATALDDTGKSYNVPVSLAFSGLLDTDRLTSVFQQLITRHDSLRTVFKTIDGQPVQVIQQNTSAAIEDETVAVLSDEVIAQGFNTFVRPFDLETAPLMRMKVLSDSEKSVLFVDVHHIISDGGSFNTLLGEISALYGGHTLAPLTVQYKDFSEWQKKQDLEKQKQFWLEQFKDVPESLDLPVDYKRTARQSFEGKTVKQTIPTAAKEGLAQLAQRTGTTEYMVLLSVCMIMLGKYSRQEDVVVGTSISGRTRQEIENVQGIFVNTLAMRGRPQADKTLLQFLQEIKESSLQAYQNQEFPFDELVGELDIPRDLSRNPLFDVMFVLQNNEQPEQRWGDLAIESANMEEQGAKFDLTFSISETTDGYELSLDYRTALFKEVSMEQMLQHYITLLQNAANDETQLLAQLSAVDIAEQKKIQTIFNDSDKISDYNNQTIAEIFEKQAAAFPNKPAVIYKDQVLTYQQLNEKANNLAAHLKAADVKANDFVAVEAKRDPSTIVGIMGIVKAGAAYVPIDPDYPESRITYMLNDCGSKVLLASDAFSKLLADASIPLLSLDEIAAEKGIADNPTVVNKEDDLLYLMYTSGTTGKPKGTMIEHRNVFHLLESSEPVGLSNSTIMLQAGSLSFDAATFEIWGSLLKGGSLILTEKESFMNSQLLKQTIETHAINTMFLTTALFNQHIEIDPHIFDGLESLLFGGEKLSERHVGQLLEVNQTTSLLHVYGPTEGTTFSEYHLIHQDDLKSVVPIGKPFPTTTAYILSDEGELCGIGMKGELCVGGTGVARGYWQNAELTDKVFIDSPFGRLYRTGDLAKWCADGSIDFLGRVDDQIKLRGFRVELEEITNTILNATTIQQAVTILTAEKKIAVYVADAAPIDLSALKEQLRKQLPEYMLPDLLLQLAEMPVTPTGKIDRSALPIILEEAEEEGIAPRNELEAKVASVFSEVLGRRMNGVKTNFFDQGGHSLKAMQLLNKLEAVFTTRIPLKDFFEEPTVENVSRKISSSSTIGYERIQKAAVQETYPASSTQTRLYVIHEFDETGIAYNVPVGLSFEQAIDQKQVEQSFHQLIKRHEALRTSFYTGTDGIVYQKIAAAEDIPFALETGELKDESDLQKLLTNFVRPFDLSEGPLFRVKIVHTPTGGSLLLMDIHHIVADGLSVQILLKEFAELYNGGTLSTQELQYKDYSEWLSARSMEDHAQFWKSELSGELPILELPLDHRRPQKQSFAGETLSTRISEPLKHKLAALAKQTGTTEYMILLAAYQILLHKYSRQEEIVVGTSVSGRTHADVEAMVGMFVNTLVLKARPEKQKSFTAFLEEIKEQNLQMLEHQEFPFEKIVEMLELPRSLSRNPLFDVMFVYQNQQEEAITLGGSKGKELEVEGTVAKFDLSFRFTETATDYQLIIEYAKDLFKAESIEFMLSHYLVLLEDAVDHSEKAIKDLILINEQEKHVLDSFQSPKKALDLNQTVVSSFEQQVQKYAEQPAVVYGAQQLSYGELNERANQVAHYLRSIGTRPDDLIALIADRSIEMIVSMMGVIKAGGAYVPIDPQAPEERRRYLLTDCQPKVVLTTLELPQELYGIPVVSAKQESFNTFKTDNLEYVNQSNDLLYCIYTSGTTGKPKGVLVEHKGVLNAKQFFSDSLELTGQDQMLQFSNYIFDASVLEIFTALLNGSALHLVDEEQLKNPSFIEKYLSEHISFAILPPQYAASINIKDVDTVMTGGSVATRKIVSEESGNTIGHYLNAYGPTEATVYTTSWSYKKTAAVQEDTLPEQLSVGKPITNVDVFIMEDRQLCGVGVVGELCISGVSLARGYLNKPVLTAAAFIDNPFGEGKLYRSGDLARWNADGNLEYMGRIDEQVKIRGYRIEPGEIESILRGADFIKDAAVIVTNADSNPQLAAYFVSDDEIDLSGLQKYLGKQLPEYMIPDAIMQLSEIPTTPNGKLDKKALPVIKLGSAEALVQPETPMEEQLVQVFKDVLGLSEIGTNQHFLALGGDSIKAIRIAAKIRENGLDILVKDILQYSTIKQISKHVQSTADNGLTAAQVEQSGITALSAAQKLLLNDPLLENHVLRLGFNQKIDEQRLTTAFEALRKHHDVLRTIFTEEHQEIVPVADAEAFHIKTTTLDSNSNSEILTQAEEEMKRAAQTNKGQLLSGHFLHFSDKDHLVVGISPLIADEKAVQILLEDLIAAYSSLEEEAVALLPEKTLPFHAWVETSTSQQLVVAVDIESRTPSASSRKQVQQSYQKIDFVSQLEQANQAFSTTTEELMLTALTTALDEIGQNNREVLIESDGRIADKHALNIIRTVGQFTELEALQLSNNSNMTETILETKEQRRRVQKADKEKVIELAKPIRFRLKEAEQVFLDTETEKLFSETVETKQLYTTIHTALELSVVFSDTELQLNVDYLEDTVTAEQIHLFHEAYEKAVLQVIGHCLNQEEAFRTAEDFEVFDMEADEIDLLNTLLD</sequence>
<dbReference type="Pfam" id="PF13193">
    <property type="entry name" value="AMP-binding_C"/>
    <property type="match status" value="2"/>
</dbReference>
<keyword evidence="3" id="KW-0597">Phosphoprotein</keyword>
<dbReference type="SUPFAM" id="SSF47336">
    <property type="entry name" value="ACP-like"/>
    <property type="match status" value="3"/>
</dbReference>
<dbReference type="Gene3D" id="3.30.559.10">
    <property type="entry name" value="Chloramphenicol acetyltransferase-like domain"/>
    <property type="match status" value="3"/>
</dbReference>
<dbReference type="Gene3D" id="3.40.50.12780">
    <property type="entry name" value="N-terminal domain of ligase-like"/>
    <property type="match status" value="1"/>
</dbReference>
<dbReference type="Gene3D" id="3.30.559.30">
    <property type="entry name" value="Nonribosomal peptide synthetase, condensation domain"/>
    <property type="match status" value="4"/>
</dbReference>
<dbReference type="InterPro" id="IPR010071">
    <property type="entry name" value="AA_adenyl_dom"/>
</dbReference>
<feature type="domain" description="Carrier" evidence="5">
    <location>
        <begin position="2742"/>
        <end position="2816"/>
    </location>
</feature>
<dbReference type="InterPro" id="IPR000873">
    <property type="entry name" value="AMP-dep_synth/lig_dom"/>
</dbReference>
<dbReference type="EMBL" id="JAEDXU010000002">
    <property type="protein sequence ID" value="MBP1045764.1"/>
    <property type="molecule type" value="Genomic_DNA"/>
</dbReference>
<gene>
    <name evidence="6" type="ORF">I6N96_05690</name>
</gene>
<protein>
    <submittedName>
        <fullName evidence="6">Amino acid adenylation domain-containing protein</fullName>
    </submittedName>
</protein>
<dbReference type="InterPro" id="IPR009081">
    <property type="entry name" value="PP-bd_ACP"/>
</dbReference>
<dbReference type="InterPro" id="IPR001242">
    <property type="entry name" value="Condensation_dom"/>
</dbReference>
<evidence type="ECO:0000256" key="2">
    <source>
        <dbReference type="ARBA" id="ARBA00022450"/>
    </source>
</evidence>
<dbReference type="CDD" id="cd05930">
    <property type="entry name" value="A_NRPS"/>
    <property type="match status" value="2"/>
</dbReference>
<keyword evidence="2" id="KW-0596">Phosphopantetheine</keyword>
<name>A0ABS4CGM2_9ENTE</name>
<dbReference type="Gene3D" id="2.30.38.10">
    <property type="entry name" value="Luciferase, Domain 3"/>
    <property type="match status" value="2"/>
</dbReference>
<dbReference type="InterPro" id="IPR020806">
    <property type="entry name" value="PKS_PP-bd"/>
</dbReference>
<dbReference type="PANTHER" id="PTHR45527:SF1">
    <property type="entry name" value="FATTY ACID SYNTHASE"/>
    <property type="match status" value="1"/>
</dbReference>
<feature type="domain" description="Carrier" evidence="5">
    <location>
        <begin position="1714"/>
        <end position="1789"/>
    </location>
</feature>
<dbReference type="InterPro" id="IPR025110">
    <property type="entry name" value="AMP-bd_C"/>
</dbReference>
<dbReference type="CDD" id="cd12117">
    <property type="entry name" value="A_NRPS_Srf_like"/>
    <property type="match status" value="1"/>
</dbReference>
<dbReference type="Proteomes" id="UP000673375">
    <property type="component" value="Unassembled WGS sequence"/>
</dbReference>
<evidence type="ECO:0000256" key="3">
    <source>
        <dbReference type="ARBA" id="ARBA00022553"/>
    </source>
</evidence>
<dbReference type="Gene3D" id="3.30.300.30">
    <property type="match status" value="3"/>
</dbReference>
<comment type="caution">
    <text evidence="6">The sequence shown here is derived from an EMBL/GenBank/DDBJ whole genome shotgun (WGS) entry which is preliminary data.</text>
</comment>
<dbReference type="InterPro" id="IPR023213">
    <property type="entry name" value="CAT-like_dom_sf"/>
</dbReference>
<dbReference type="SMART" id="SM00823">
    <property type="entry name" value="PKS_PP"/>
    <property type="match status" value="3"/>
</dbReference>
<keyword evidence="7" id="KW-1185">Reference proteome</keyword>
<dbReference type="InterPro" id="IPR036736">
    <property type="entry name" value="ACP-like_sf"/>
</dbReference>
<dbReference type="InterPro" id="IPR042099">
    <property type="entry name" value="ANL_N_sf"/>
</dbReference>
<evidence type="ECO:0000256" key="1">
    <source>
        <dbReference type="ARBA" id="ARBA00001957"/>
    </source>
</evidence>
<dbReference type="SUPFAM" id="SSF52777">
    <property type="entry name" value="CoA-dependent acyltransferases"/>
    <property type="match status" value="6"/>
</dbReference>
<dbReference type="NCBIfam" id="TIGR01733">
    <property type="entry name" value="AA-adenyl-dom"/>
    <property type="match status" value="3"/>
</dbReference>
<dbReference type="Pfam" id="PF00501">
    <property type="entry name" value="AMP-binding"/>
    <property type="match status" value="3"/>
</dbReference>
<dbReference type="Pfam" id="PF00550">
    <property type="entry name" value="PP-binding"/>
    <property type="match status" value="3"/>
</dbReference>
<reference evidence="6 7" key="1">
    <citation type="submission" date="2020-12" db="EMBL/GenBank/DDBJ databases">
        <title>Vagococcus allomyrinae sp. nov. and Enterococcus lavae sp. nov., isolated from the larvae of Allomyrina dichotoma.</title>
        <authorList>
            <person name="Lee S.D."/>
        </authorList>
    </citation>
    <scope>NUCLEOTIDE SEQUENCE [LARGE SCALE GENOMIC DNA]</scope>
    <source>
        <strain evidence="6 7">BWM-S5</strain>
    </source>
</reference>
<evidence type="ECO:0000313" key="6">
    <source>
        <dbReference type="EMBL" id="MBP1045764.1"/>
    </source>
</evidence>
<dbReference type="InterPro" id="IPR020845">
    <property type="entry name" value="AMP-binding_CS"/>
</dbReference>
<comment type="cofactor">
    <cofactor evidence="1">
        <name>pantetheine 4'-phosphate</name>
        <dbReference type="ChEBI" id="CHEBI:47942"/>
    </cofactor>
</comment>
<dbReference type="NCBIfam" id="NF003417">
    <property type="entry name" value="PRK04813.1"/>
    <property type="match status" value="3"/>
</dbReference>
<dbReference type="PANTHER" id="PTHR45527">
    <property type="entry name" value="NONRIBOSOMAL PEPTIDE SYNTHETASE"/>
    <property type="match status" value="1"/>
</dbReference>
<dbReference type="InterPro" id="IPR006162">
    <property type="entry name" value="Ppantetheine_attach_site"/>
</dbReference>
<organism evidence="6 7">
    <name type="scientific">Enterococcus larvae</name>
    <dbReference type="NCBI Taxonomy" id="2794352"/>
    <lineage>
        <taxon>Bacteria</taxon>
        <taxon>Bacillati</taxon>
        <taxon>Bacillota</taxon>
        <taxon>Bacilli</taxon>
        <taxon>Lactobacillales</taxon>
        <taxon>Enterococcaceae</taxon>
        <taxon>Enterococcus</taxon>
    </lineage>
</organism>
<dbReference type="CDD" id="cd19531">
    <property type="entry name" value="LCL_NRPS-like"/>
    <property type="match status" value="2"/>
</dbReference>
<feature type="domain" description="Carrier" evidence="5">
    <location>
        <begin position="687"/>
        <end position="762"/>
    </location>
</feature>
<dbReference type="SUPFAM" id="SSF56801">
    <property type="entry name" value="Acetyl-CoA synthetase-like"/>
    <property type="match status" value="3"/>
</dbReference>
<dbReference type="RefSeq" id="WP_209556550.1">
    <property type="nucleotide sequence ID" value="NZ_JAEDXU010000002.1"/>
</dbReference>